<feature type="transmembrane region" description="Helical" evidence="12">
    <location>
        <begin position="36"/>
        <end position="59"/>
    </location>
</feature>
<dbReference type="PANTHER" id="PTHR24223:SF345">
    <property type="entry name" value="ABC MULTIDRUG TRANSPORTER (EUROFUNG)"/>
    <property type="match status" value="1"/>
</dbReference>
<dbReference type="Gene3D" id="1.20.1560.10">
    <property type="entry name" value="ABC transporter type 1, transmembrane domain"/>
    <property type="match status" value="2"/>
</dbReference>
<evidence type="ECO:0000256" key="3">
    <source>
        <dbReference type="ARBA" id="ARBA00022448"/>
    </source>
</evidence>
<keyword evidence="6" id="KW-0547">Nucleotide-binding</keyword>
<dbReference type="Pfam" id="PF00664">
    <property type="entry name" value="ABC_membrane"/>
    <property type="match status" value="1"/>
</dbReference>
<evidence type="ECO:0000256" key="8">
    <source>
        <dbReference type="ARBA" id="ARBA00022989"/>
    </source>
</evidence>
<evidence type="ECO:0000259" key="14">
    <source>
        <dbReference type="PROSITE" id="PS50929"/>
    </source>
</evidence>
<dbReference type="EMBL" id="ML987203">
    <property type="protein sequence ID" value="KAF2244369.1"/>
    <property type="molecule type" value="Genomic_DNA"/>
</dbReference>
<feature type="transmembrane region" description="Helical" evidence="12">
    <location>
        <begin position="961"/>
        <end position="987"/>
    </location>
</feature>
<dbReference type="Pfam" id="PF00005">
    <property type="entry name" value="ABC_tran"/>
    <property type="match status" value="2"/>
</dbReference>
<dbReference type="InterPro" id="IPR003439">
    <property type="entry name" value="ABC_transporter-like_ATP-bd"/>
</dbReference>
<dbReference type="InterPro" id="IPR044746">
    <property type="entry name" value="ABCC_6TM_D1"/>
</dbReference>
<feature type="transmembrane region" description="Helical" evidence="12">
    <location>
        <begin position="1033"/>
        <end position="1053"/>
    </location>
</feature>
<evidence type="ECO:0000256" key="1">
    <source>
        <dbReference type="ARBA" id="ARBA00004651"/>
    </source>
</evidence>
<evidence type="ECO:0000256" key="11">
    <source>
        <dbReference type="SAM" id="MobiDB-lite"/>
    </source>
</evidence>
<dbReference type="OrthoDB" id="6500128at2759"/>
<keyword evidence="7" id="KW-0067">ATP-binding</keyword>
<feature type="domain" description="ABC transporter" evidence="13">
    <location>
        <begin position="1241"/>
        <end position="1474"/>
    </location>
</feature>
<dbReference type="FunFam" id="1.20.1560.10:FF:000055">
    <property type="entry name" value="ABC multidrug transporter (Eurofung)"/>
    <property type="match status" value="1"/>
</dbReference>
<dbReference type="Pfam" id="PF24357">
    <property type="entry name" value="TMD0_ABC"/>
    <property type="match status" value="1"/>
</dbReference>
<dbReference type="InterPro" id="IPR056227">
    <property type="entry name" value="TMD0_ABC"/>
</dbReference>
<keyword evidence="8 12" id="KW-1133">Transmembrane helix</keyword>
<feature type="domain" description="ABC transmembrane type-1" evidence="14">
    <location>
        <begin position="300"/>
        <end position="576"/>
    </location>
</feature>
<evidence type="ECO:0000256" key="9">
    <source>
        <dbReference type="ARBA" id="ARBA00023136"/>
    </source>
</evidence>
<feature type="domain" description="ABC transmembrane type-1" evidence="14">
    <location>
        <begin position="925"/>
        <end position="1202"/>
    </location>
</feature>
<feature type="transmembrane region" description="Helical" evidence="12">
    <location>
        <begin position="508"/>
        <end position="534"/>
    </location>
</feature>
<keyword evidence="9 12" id="KW-0472">Membrane</keyword>
<feature type="non-terminal residue" evidence="15">
    <location>
        <position position="1474"/>
    </location>
</feature>
<dbReference type="SUPFAM" id="SSF90123">
    <property type="entry name" value="ABC transporter transmembrane region"/>
    <property type="match status" value="2"/>
</dbReference>
<proteinExistence type="inferred from homology"/>
<comment type="subcellular location">
    <subcellularLocation>
        <location evidence="1">Cell membrane</location>
        <topology evidence="1">Multi-pass membrane protein</topology>
    </subcellularLocation>
</comment>
<dbReference type="PROSITE" id="PS50929">
    <property type="entry name" value="ABC_TM1F"/>
    <property type="match status" value="2"/>
</dbReference>
<comment type="similarity">
    <text evidence="2">Belongs to the ABC transporter superfamily. ABCC family. Conjugate transporter (TC 3.A.1.208) subfamily.</text>
</comment>
<dbReference type="RefSeq" id="XP_033679373.1">
    <property type="nucleotide sequence ID" value="XM_033825170.1"/>
</dbReference>
<feature type="transmembrane region" description="Helical" evidence="12">
    <location>
        <begin position="71"/>
        <end position="93"/>
    </location>
</feature>
<feature type="transmembrane region" description="Helical" evidence="12">
    <location>
        <begin position="296"/>
        <end position="313"/>
    </location>
</feature>
<evidence type="ECO:0000256" key="4">
    <source>
        <dbReference type="ARBA" id="ARBA00022475"/>
    </source>
</evidence>
<dbReference type="InterPro" id="IPR036640">
    <property type="entry name" value="ABC1_TM_sf"/>
</dbReference>
<dbReference type="Proteomes" id="UP000800094">
    <property type="component" value="Unassembled WGS sequence"/>
</dbReference>
<dbReference type="CDD" id="cd18579">
    <property type="entry name" value="ABC_6TM_ABCC_D1"/>
    <property type="match status" value="1"/>
</dbReference>
<feature type="transmembrane region" description="Helical" evidence="12">
    <location>
        <begin position="431"/>
        <end position="452"/>
    </location>
</feature>
<feature type="transmembrane region" description="Helical" evidence="12">
    <location>
        <begin position="909"/>
        <end position="941"/>
    </location>
</feature>
<feature type="transmembrane region" description="Helical" evidence="12">
    <location>
        <begin position="333"/>
        <end position="356"/>
    </location>
</feature>
<dbReference type="SUPFAM" id="SSF52540">
    <property type="entry name" value="P-loop containing nucleoside triphosphate hydrolases"/>
    <property type="match status" value="2"/>
</dbReference>
<dbReference type="Gene3D" id="3.40.50.300">
    <property type="entry name" value="P-loop containing nucleotide triphosphate hydrolases"/>
    <property type="match status" value="2"/>
</dbReference>
<feature type="transmembrane region" description="Helical" evidence="12">
    <location>
        <begin position="105"/>
        <end position="124"/>
    </location>
</feature>
<dbReference type="GO" id="GO:0140359">
    <property type="term" value="F:ABC-type transporter activity"/>
    <property type="evidence" value="ECO:0007669"/>
    <property type="project" value="InterPro"/>
</dbReference>
<dbReference type="InterPro" id="IPR017871">
    <property type="entry name" value="ABC_transporter-like_CS"/>
</dbReference>
<evidence type="ECO:0000256" key="7">
    <source>
        <dbReference type="ARBA" id="ARBA00022840"/>
    </source>
</evidence>
<organism evidence="15 16">
    <name type="scientific">Trematosphaeria pertusa</name>
    <dbReference type="NCBI Taxonomy" id="390896"/>
    <lineage>
        <taxon>Eukaryota</taxon>
        <taxon>Fungi</taxon>
        <taxon>Dikarya</taxon>
        <taxon>Ascomycota</taxon>
        <taxon>Pezizomycotina</taxon>
        <taxon>Dothideomycetes</taxon>
        <taxon>Pleosporomycetidae</taxon>
        <taxon>Pleosporales</taxon>
        <taxon>Massarineae</taxon>
        <taxon>Trematosphaeriaceae</taxon>
        <taxon>Trematosphaeria</taxon>
    </lineage>
</organism>
<dbReference type="PROSITE" id="PS50893">
    <property type="entry name" value="ABC_TRANSPORTER_2"/>
    <property type="match status" value="2"/>
</dbReference>
<keyword evidence="5 12" id="KW-0812">Transmembrane</keyword>
<evidence type="ECO:0000259" key="13">
    <source>
        <dbReference type="PROSITE" id="PS50893"/>
    </source>
</evidence>
<gene>
    <name evidence="15" type="ORF">BU26DRAFT_464569</name>
</gene>
<evidence type="ECO:0000313" key="16">
    <source>
        <dbReference type="Proteomes" id="UP000800094"/>
    </source>
</evidence>
<dbReference type="FunFam" id="1.20.1560.10:FF:000066">
    <property type="entry name" value="ABC multidrug transporter (Eurofung)"/>
    <property type="match status" value="1"/>
</dbReference>
<dbReference type="InterPro" id="IPR011527">
    <property type="entry name" value="ABC1_TM_dom"/>
</dbReference>
<name>A0A6A6I2I8_9PLEO</name>
<keyword evidence="10" id="KW-0325">Glycoprotein</keyword>
<evidence type="ECO:0000256" key="2">
    <source>
        <dbReference type="ARBA" id="ARBA00009726"/>
    </source>
</evidence>
<sequence length="1474" mass="162648">MNSSSELCPPTAESAFGPIVQGCRNDFDFTLTFEQAVFTIGPSAVFVLASAVRLPYLFFRRERLIEANTFKWLKVFTIAVFAALQLALAVLWATRPSIPARNTGIAAAALSFLASIALCLLSPLEHAKSLMPSTILCSYLLFSILFDATILRTLWIFTFDDQVRRVFTASFSLKAIILLLEAKEKRSFVSSKHDRARSPEEFSGIYGKSLYWWLNSLIKTGFKEVLSSGELYPLPAGLEAHELNRRFWDGWNKCMRFPTSSTTICRLTYRLGGSTSKHKISLVLLSTLKWPIMSPIVPRLVLLAFTFCQPLLLQRFLSYLQDPVERQNANIGYGLIGAYLFTYFGMAASSAVYWLLTYRSLTMIRGMLVTAIYQKTTTIGLTAVDNAKAMTLMGTDAERIVRGVMDFHELWSSILQIALATWLLAEQLGAAAAGSAVVCLVSIVATVGGGMVTTKYQLAWIGAIEQRIGTTSAVLGAMKSVRLSGLAAKVQAAIHKLRLNEIKSARGFWFLSAFTSTIALVPQMVSPVVTFAIFTASSVAKNSVLDFSRMFTSLAFLILLTQPLFSLFAGIIDFVAAIGCFDRINDYLAAESRHDNRELLSDIKPRDEKPADDEYENAAIALRQVTATWSREDHANSTPSGITLAIPSSKLTLVIGPVASGKSTLLKTILGELPVSSGQVLVSSKEIAFCDQTPWLFNGTILENITAFSSLDPVYYERVLHACALESDLQELQDRDRTKVGSKGFALSSGQKQRIALARAVYSRKSIMLFDDILSQLDVPTQRHIFTHLLGPDGLLRGSNITVVLATHAVSFLPFADRVIVMSECAIKEQGTCHELRARQGGYVYELHRKHTIDEHRNLPGTSEPVPTNRVAPLREVAKESHNSSPSSKPEDADTANDKKRLLGDTGIYVYYFSCLGWLLTFTFFLLQVAFAFFTVFPNIWLKWWAESNGENPNAENARYASGFASLQIAGLVSSGVLTWFSFNIIAQKAGLQLHIKILDAIMRAPMSLFSTTDTGSITTKFSQDFQLVDSKLPLSLMCVVTNLFITIGQAGLIASASAWIVLSFPVLIAVFYVVQRYYLRTSRQMRLLDLEQKAPLYTQFTESVEGMASLRAFGWEAACITKNHSLVDDSQKPFYLLYMIQKWLSLVLDLIITGLAVVVVGIAVALRNSVSVGFTGVSLSQIISLTSYMKLIILFWTQMETSLGAVSRIRTFSDEAGDENRPEENERPPEVWPTAGAVEIRDLSVTYQGNGASHLALKDVTLAIAPGTKVGICGRTGSGKTTLLLALLKLVDSEGRITIDGFEHATIPRAILRERIIAVSDEGFFLPGGTLRENLDPLDCGADDTLLKKILTEVLLWDVPKEQSRDPLDSPFSPDTLSHGQKQLFALARAMVRQLVKGPEAGGLIILDEATSQTDKTTDTVIQRVIREFFKGCTLIVIAHRLESILDFDKVVVLEQGRVVEHDSPEALRRKEG</sequence>
<dbReference type="SMART" id="SM00382">
    <property type="entry name" value="AAA"/>
    <property type="match status" value="2"/>
</dbReference>
<dbReference type="GeneID" id="54578500"/>
<feature type="region of interest" description="Disordered" evidence="11">
    <location>
        <begin position="877"/>
        <end position="897"/>
    </location>
</feature>
<protein>
    <submittedName>
        <fullName evidence="15">Putative multidrug resistance protein</fullName>
    </submittedName>
</protein>
<dbReference type="GO" id="GO:0016887">
    <property type="term" value="F:ATP hydrolysis activity"/>
    <property type="evidence" value="ECO:0007669"/>
    <property type="project" value="InterPro"/>
</dbReference>
<dbReference type="PANTHER" id="PTHR24223">
    <property type="entry name" value="ATP-BINDING CASSETTE SUB-FAMILY C"/>
    <property type="match status" value="1"/>
</dbReference>
<dbReference type="CDD" id="cd18580">
    <property type="entry name" value="ABC_6TM_ABCC_D2"/>
    <property type="match status" value="1"/>
</dbReference>
<feature type="transmembrane region" description="Helical" evidence="12">
    <location>
        <begin position="1144"/>
        <end position="1167"/>
    </location>
</feature>
<reference evidence="15" key="1">
    <citation type="journal article" date="2020" name="Stud. Mycol.">
        <title>101 Dothideomycetes genomes: a test case for predicting lifestyles and emergence of pathogens.</title>
        <authorList>
            <person name="Haridas S."/>
            <person name="Albert R."/>
            <person name="Binder M."/>
            <person name="Bloem J."/>
            <person name="Labutti K."/>
            <person name="Salamov A."/>
            <person name="Andreopoulos B."/>
            <person name="Baker S."/>
            <person name="Barry K."/>
            <person name="Bills G."/>
            <person name="Bluhm B."/>
            <person name="Cannon C."/>
            <person name="Castanera R."/>
            <person name="Culley D."/>
            <person name="Daum C."/>
            <person name="Ezra D."/>
            <person name="Gonzalez J."/>
            <person name="Henrissat B."/>
            <person name="Kuo A."/>
            <person name="Liang C."/>
            <person name="Lipzen A."/>
            <person name="Lutzoni F."/>
            <person name="Magnuson J."/>
            <person name="Mondo S."/>
            <person name="Nolan M."/>
            <person name="Ohm R."/>
            <person name="Pangilinan J."/>
            <person name="Park H.-J."/>
            <person name="Ramirez L."/>
            <person name="Alfaro M."/>
            <person name="Sun H."/>
            <person name="Tritt A."/>
            <person name="Yoshinaga Y."/>
            <person name="Zwiers L.-H."/>
            <person name="Turgeon B."/>
            <person name="Goodwin S."/>
            <person name="Spatafora J."/>
            <person name="Crous P."/>
            <person name="Grigoriev I."/>
        </authorList>
    </citation>
    <scope>NUCLEOTIDE SEQUENCE</scope>
    <source>
        <strain evidence="15">CBS 122368</strain>
    </source>
</reference>
<dbReference type="CDD" id="cd03250">
    <property type="entry name" value="ABCC_MRP_domain1"/>
    <property type="match status" value="1"/>
</dbReference>
<keyword evidence="4" id="KW-1003">Cell membrane</keyword>
<dbReference type="InterPro" id="IPR050173">
    <property type="entry name" value="ABC_transporter_C-like"/>
</dbReference>
<evidence type="ECO:0000256" key="5">
    <source>
        <dbReference type="ARBA" id="ARBA00022692"/>
    </source>
</evidence>
<dbReference type="GO" id="GO:0005886">
    <property type="term" value="C:plasma membrane"/>
    <property type="evidence" value="ECO:0007669"/>
    <property type="project" value="UniProtKB-SubCell"/>
</dbReference>
<evidence type="ECO:0000256" key="12">
    <source>
        <dbReference type="SAM" id="Phobius"/>
    </source>
</evidence>
<keyword evidence="16" id="KW-1185">Reference proteome</keyword>
<dbReference type="InterPro" id="IPR027417">
    <property type="entry name" value="P-loop_NTPase"/>
</dbReference>
<dbReference type="InterPro" id="IPR044726">
    <property type="entry name" value="ABCC_6TM_D2"/>
</dbReference>
<evidence type="ECO:0000313" key="15">
    <source>
        <dbReference type="EMBL" id="KAF2244369.1"/>
    </source>
</evidence>
<dbReference type="GO" id="GO:0005524">
    <property type="term" value="F:ATP binding"/>
    <property type="evidence" value="ECO:0007669"/>
    <property type="project" value="UniProtKB-KW"/>
</dbReference>
<keyword evidence="3" id="KW-0813">Transport</keyword>
<feature type="domain" description="ABC transporter" evidence="13">
    <location>
        <begin position="620"/>
        <end position="849"/>
    </location>
</feature>
<feature type="transmembrane region" description="Helical" evidence="12">
    <location>
        <begin position="554"/>
        <end position="578"/>
    </location>
</feature>
<dbReference type="PROSITE" id="PS00211">
    <property type="entry name" value="ABC_TRANSPORTER_1"/>
    <property type="match status" value="2"/>
</dbReference>
<dbReference type="InterPro" id="IPR003593">
    <property type="entry name" value="AAA+_ATPase"/>
</dbReference>
<evidence type="ECO:0000256" key="6">
    <source>
        <dbReference type="ARBA" id="ARBA00022741"/>
    </source>
</evidence>
<evidence type="ECO:0000256" key="10">
    <source>
        <dbReference type="ARBA" id="ARBA00023180"/>
    </source>
</evidence>
<feature type="transmembrane region" description="Helical" evidence="12">
    <location>
        <begin position="136"/>
        <end position="157"/>
    </location>
</feature>
<feature type="transmembrane region" description="Helical" evidence="12">
    <location>
        <begin position="1059"/>
        <end position="1080"/>
    </location>
</feature>
<accession>A0A6A6I2I8</accession>
<dbReference type="FunFam" id="3.40.50.300:FF:002145">
    <property type="entry name" value="ABC transporter (MsbA subfamily)"/>
    <property type="match status" value="1"/>
</dbReference>